<dbReference type="Pfam" id="PF10536">
    <property type="entry name" value="PMD"/>
    <property type="match status" value="1"/>
</dbReference>
<dbReference type="AlphaFoldDB" id="A0A9D3UGC3"/>
<evidence type="ECO:0000259" key="1">
    <source>
        <dbReference type="Pfam" id="PF10536"/>
    </source>
</evidence>
<dbReference type="PANTHER" id="PTHR46033:SF8">
    <property type="entry name" value="PROTEIN MAINTENANCE OF MERISTEMS-LIKE"/>
    <property type="match status" value="1"/>
</dbReference>
<comment type="caution">
    <text evidence="2">The sequence shown here is derived from an EMBL/GenBank/DDBJ whole genome shotgun (WGS) entry which is preliminary data.</text>
</comment>
<dbReference type="EMBL" id="JAIQCV010000012">
    <property type="protein sequence ID" value="KAH1039997.1"/>
    <property type="molecule type" value="Genomic_DNA"/>
</dbReference>
<evidence type="ECO:0000313" key="3">
    <source>
        <dbReference type="Proteomes" id="UP000828251"/>
    </source>
</evidence>
<dbReference type="InterPro" id="IPR044824">
    <property type="entry name" value="MAIN-like"/>
</dbReference>
<dbReference type="InterPro" id="IPR019557">
    <property type="entry name" value="AminoTfrase-like_pln_mobile"/>
</dbReference>
<gene>
    <name evidence="2" type="ORF">J1N35_041740</name>
</gene>
<evidence type="ECO:0000313" key="2">
    <source>
        <dbReference type="EMBL" id="KAH1039997.1"/>
    </source>
</evidence>
<dbReference type="Proteomes" id="UP000828251">
    <property type="component" value="Unassembled WGS sequence"/>
</dbReference>
<feature type="domain" description="Aminotransferase-like plant mobile" evidence="1">
    <location>
        <begin position="40"/>
        <end position="116"/>
    </location>
</feature>
<proteinExistence type="predicted"/>
<keyword evidence="3" id="KW-1185">Reference proteome</keyword>
<protein>
    <recommendedName>
        <fullName evidence="1">Aminotransferase-like plant mobile domain-containing protein</fullName>
    </recommendedName>
</protein>
<accession>A0A9D3UGC3</accession>
<dbReference type="PANTHER" id="PTHR46033">
    <property type="entry name" value="PROTEIN MAIN-LIKE 2"/>
    <property type="match status" value="1"/>
</dbReference>
<organism evidence="2 3">
    <name type="scientific">Gossypium stocksii</name>
    <dbReference type="NCBI Taxonomy" id="47602"/>
    <lineage>
        <taxon>Eukaryota</taxon>
        <taxon>Viridiplantae</taxon>
        <taxon>Streptophyta</taxon>
        <taxon>Embryophyta</taxon>
        <taxon>Tracheophyta</taxon>
        <taxon>Spermatophyta</taxon>
        <taxon>Magnoliopsida</taxon>
        <taxon>eudicotyledons</taxon>
        <taxon>Gunneridae</taxon>
        <taxon>Pentapetalae</taxon>
        <taxon>rosids</taxon>
        <taxon>malvids</taxon>
        <taxon>Malvales</taxon>
        <taxon>Malvaceae</taxon>
        <taxon>Malvoideae</taxon>
        <taxon>Gossypium</taxon>
    </lineage>
</organism>
<reference evidence="2 3" key="1">
    <citation type="journal article" date="2021" name="Plant Biotechnol. J.">
        <title>Multi-omics assisted identification of the key and species-specific regulatory components of drought-tolerant mechanisms in Gossypium stocksii.</title>
        <authorList>
            <person name="Yu D."/>
            <person name="Ke L."/>
            <person name="Zhang D."/>
            <person name="Wu Y."/>
            <person name="Sun Y."/>
            <person name="Mei J."/>
            <person name="Sun J."/>
            <person name="Sun Y."/>
        </authorList>
    </citation>
    <scope>NUCLEOTIDE SEQUENCE [LARGE SCALE GENOMIC DNA]</scope>
    <source>
        <strain evidence="3">cv. E1</strain>
        <tissue evidence="2">Leaf</tissue>
    </source>
</reference>
<name>A0A9D3UGC3_9ROSI</name>
<dbReference type="OrthoDB" id="1421598at2759"/>
<dbReference type="GO" id="GO:0010073">
    <property type="term" value="P:meristem maintenance"/>
    <property type="evidence" value="ECO:0007669"/>
    <property type="project" value="InterPro"/>
</dbReference>
<sequence length="120" mass="13528">MITSLICFEDKHIFAAQAIMGPITEIRGYLQDARFLHTSRMLRSCKLDHTLISVLVKIWRPEIHTFHLPCDECTITLEDVALQLGLPIDGLFIMGSTVIPGKENLCETFLGKVPNKFQGD</sequence>